<dbReference type="AlphaFoldDB" id="A0A1X0RSC1"/>
<sequence>MRRIRKTYKKGTIFILEAEFLNAGPVMNSSLITLKLIFTKLQPEVLSAYSCALPRLHNLIIELIYMCTKLFLFVIDMPRTKFSHLQVHLESNLFSINMTGSEIKDTSDKSVLLEIALQKSGLK</sequence>
<proteinExistence type="predicted"/>
<evidence type="ECO:0000313" key="2">
    <source>
        <dbReference type="Proteomes" id="UP000242381"/>
    </source>
</evidence>
<evidence type="ECO:0000313" key="1">
    <source>
        <dbReference type="EMBL" id="ORE14973.1"/>
    </source>
</evidence>
<name>A0A1X0RSC1_RHIZD</name>
<protein>
    <submittedName>
        <fullName evidence="1">Uncharacterized protein</fullName>
    </submittedName>
</protein>
<dbReference type="Proteomes" id="UP000242381">
    <property type="component" value="Unassembled WGS sequence"/>
</dbReference>
<gene>
    <name evidence="1" type="ORF">BCV71DRAFT_266963</name>
</gene>
<reference evidence="1 2" key="1">
    <citation type="journal article" date="2016" name="Proc. Natl. Acad. Sci. U.S.A.">
        <title>Lipid metabolic changes in an early divergent fungus govern the establishment of a mutualistic symbiosis with endobacteria.</title>
        <authorList>
            <person name="Lastovetsky O.A."/>
            <person name="Gaspar M.L."/>
            <person name="Mondo S.J."/>
            <person name="LaButti K.M."/>
            <person name="Sandor L."/>
            <person name="Grigoriev I.V."/>
            <person name="Henry S.A."/>
            <person name="Pawlowska T.E."/>
        </authorList>
    </citation>
    <scope>NUCLEOTIDE SEQUENCE [LARGE SCALE GENOMIC DNA]</scope>
    <source>
        <strain evidence="1 2">ATCC 11559</strain>
    </source>
</reference>
<dbReference type="EMBL" id="KV921444">
    <property type="protein sequence ID" value="ORE14973.1"/>
    <property type="molecule type" value="Genomic_DNA"/>
</dbReference>
<organism evidence="1 2">
    <name type="scientific">Rhizopus microsporus</name>
    <dbReference type="NCBI Taxonomy" id="58291"/>
    <lineage>
        <taxon>Eukaryota</taxon>
        <taxon>Fungi</taxon>
        <taxon>Fungi incertae sedis</taxon>
        <taxon>Mucoromycota</taxon>
        <taxon>Mucoromycotina</taxon>
        <taxon>Mucoromycetes</taxon>
        <taxon>Mucorales</taxon>
        <taxon>Mucorineae</taxon>
        <taxon>Rhizopodaceae</taxon>
        <taxon>Rhizopus</taxon>
    </lineage>
</organism>
<accession>A0A1X0RSC1</accession>